<accession>A0AA85AZK4</accession>
<evidence type="ECO:0000256" key="3">
    <source>
        <dbReference type="ARBA" id="ARBA00022723"/>
    </source>
</evidence>
<dbReference type="CDD" id="cd09358">
    <property type="entry name" value="LIM_Mical_like"/>
    <property type="match status" value="1"/>
</dbReference>
<dbReference type="Pfam" id="PF01494">
    <property type="entry name" value="FAD_binding_3"/>
    <property type="match status" value="1"/>
</dbReference>
<organism evidence="10 11">
    <name type="scientific">Schistosoma mattheei</name>
    <dbReference type="NCBI Taxonomy" id="31246"/>
    <lineage>
        <taxon>Eukaryota</taxon>
        <taxon>Metazoa</taxon>
        <taxon>Spiralia</taxon>
        <taxon>Lophotrochozoa</taxon>
        <taxon>Platyhelminthes</taxon>
        <taxon>Trematoda</taxon>
        <taxon>Digenea</taxon>
        <taxon>Strigeidida</taxon>
        <taxon>Schistosomatoidea</taxon>
        <taxon>Schistosomatidae</taxon>
        <taxon>Schistosoma</taxon>
    </lineage>
</organism>
<sequence length="1879" mass="213387">MSFFGRDRVWTHQLLSYLIICIYVHSFINDKTNNEVMNVTGLHRGLEEKFDLFCSATTFESILACFYELCDGAVSKPTKQSWNIFHELSVNLKSYWKAAALFSKLEKRVKMKQYHHQTLCRDVNVLVIGCGPCGMRCAIELALLGARVIIIEKRHTFSRNNVLHLWPYLIEDLKALGAKTFFGKFCAGSIDHISIRTLQCILLKVALLFGVQVFPGVTYTSLIEPSSSKELPIFYHDTKLNAPCSPRTKSLSIPNQNGEKKYVNIDHMTDNINTVNNFVNKSSGNHRHHSPLRNKDTRVSEYYVNGDKEKKEHWQENVKRFGWRAKLKPELFVLRNFHFDVLIAADGKRSCLGFPCKELRCRLAIAITVNFINYHTPAEAQVEEISGVARIFNQSFFSRLAIETGIDLENIVYYKDETHYFVMTAKKHSLLAKGVLKQDRDDSVSLLSKNNVDKKALQAYAKETASYVTNGALTRLDFALNSYGEPDVDIFDFTRMFAAEYSCNILEKNRCLLLQCLIGDGLYEPFWPTGSGCALGFMSALDAAWSVSLLASGMHPLKVIAQRESVYQHLSQTTAQNMPSNFHDYKLDPMTRYQRCDLNLISPKQVQHLYIKDPEDMLSTKHGSDSPATTQAAIQKYWIKPEHYEQRNFYLNPVENTLIRWFQIRLSSYLICGLIDPVNDLTPSNWICGRNLLCLIHRYRPELLPDLLNQLEIDKFDYTDGSDNRRRRRSDDQANYSRLTNACSLLSEHFSINFNLKSGSYMIHPIQHCHTIGYNQKKSIVCPKSNSDWIIYLYNIYHVFSQLKLPMSVSTIVSAPVLTKSSSVIDVHKSRLPTYSSSDRVNLRKTSVSNFIPRSQRNDNNINKLINGQTLTHFNHTPRSQSHRENLNGIVERGLTTKRREELINMLCGRPTSVSKYSPTLLDKNYAVDETANKKTLLNNNDRLQQQNHQDLQLHHHPQQNLPVQKENLSKSPFSSQIRIPENVARLFGPRKGSSYCYICQKRLYQLERVRISGYYLHKDCLRCSTCDTLLNKDSVKCVSSKKTNEKDLFYCHLHVPLENGLNERKVDLIESRYNKSEASLKARLQAGQFPFGPSSAKDINLINGGSSPVKLNGLNTNAASHTPYTKLDLQMHRKSPLNNCDYLKGGRSDIHGAGRSAILAGLNNDSDQVMGIVNIAKPLDILLRNHHHHHPLDDSKSPTSHNNNHNIRPRTKRKKLNKETDSDISGDYVGVYQTSLSSHRSIGIRDDFAPGPDCCLTGHLGLPEVVRRANVELNTSTIWPESTISHVVDHMRRNRRSNRVNLLGTDEYFASSESESQCSFSYDHKIYSPEIDARDSTRRMNQENTDLWILKSTGSSASSAALSPTDPQNLKSNVHSDSQKPMEASISDPSLCTDNLNNIQSKIPPPFSSPSHQSRLAAKQRFCLEPPKPLTIDPLRFIGSRNQERTLICALDDCSEAVEPIKSPIISTANVWPICNTAELKSVDLPSKVLYEEPLTQSPYECNRVTTDYENSTYETDSGDWLDSDACKYTKIEGVPLATPEDVKDAESSSILNEPHFYETITSRHLNRSSSLHCRLPSDYQFVAITRKKKSSVRINSWNSDASISNPPSIIQTSMSSPLIRSTEHLSWAKIKQITVKEEFETTQISKSSNLAKLYEKQKHVCSELDDRYEREYFIDPKILVKSLSKWGLFENDNQDTSSTSSADLTSQPIILPKPDSIQQFHGKLYDVKITNTRDNRSNRDLIKSRKTINFTRSHPNRESRSLDRMNSNPLKIVYQTKQIDNTIYPHVIPVMSESPVILKTSLKGAIRSNSKSVSRRRSTVSPDSEGVYVFRIIGEPGTSNLKPVFNQTPTNLNIQKHVSEKTIIMGSDAGGSDRVLV</sequence>
<protein>
    <recommendedName>
        <fullName evidence="9">LIM zinc-binding domain-containing protein</fullName>
    </recommendedName>
</protein>
<evidence type="ECO:0000256" key="4">
    <source>
        <dbReference type="ARBA" id="ARBA00022833"/>
    </source>
</evidence>
<dbReference type="GO" id="GO:0003779">
    <property type="term" value="F:actin binding"/>
    <property type="evidence" value="ECO:0007669"/>
    <property type="project" value="UniProtKB-KW"/>
</dbReference>
<dbReference type="InterPro" id="IPR002938">
    <property type="entry name" value="FAD-bd"/>
</dbReference>
<evidence type="ECO:0000256" key="6">
    <source>
        <dbReference type="ARBA" id="ARBA00023203"/>
    </source>
</evidence>
<keyword evidence="5 7" id="KW-0440">LIM domain</keyword>
<dbReference type="PANTHER" id="PTHR23167">
    <property type="entry name" value="CALPONIN HOMOLOGY DOMAIN-CONTAINING PROTEIN DDB_G0272472-RELATED"/>
    <property type="match status" value="1"/>
</dbReference>
<dbReference type="Pfam" id="PF25413">
    <property type="entry name" value="Rossman_Mical"/>
    <property type="match status" value="1"/>
</dbReference>
<dbReference type="GO" id="GO:0071949">
    <property type="term" value="F:FAD binding"/>
    <property type="evidence" value="ECO:0007669"/>
    <property type="project" value="InterPro"/>
</dbReference>
<feature type="compositionally biased region" description="Polar residues" evidence="8">
    <location>
        <begin position="1366"/>
        <end position="1377"/>
    </location>
</feature>
<feature type="domain" description="LIM zinc-binding" evidence="9">
    <location>
        <begin position="995"/>
        <end position="1062"/>
    </location>
</feature>
<dbReference type="InterPro" id="IPR036188">
    <property type="entry name" value="FAD/NAD-bd_sf"/>
</dbReference>
<dbReference type="PROSITE" id="PS50023">
    <property type="entry name" value="LIM_DOMAIN_2"/>
    <property type="match status" value="1"/>
</dbReference>
<dbReference type="InterPro" id="IPR057494">
    <property type="entry name" value="Rossman_Mical"/>
</dbReference>
<dbReference type="Gene3D" id="3.50.50.60">
    <property type="entry name" value="FAD/NAD(P)-binding domain"/>
    <property type="match status" value="2"/>
</dbReference>
<dbReference type="Gene3D" id="2.10.110.10">
    <property type="entry name" value="Cysteine Rich Protein"/>
    <property type="match status" value="1"/>
</dbReference>
<feature type="region of interest" description="Disordered" evidence="8">
    <location>
        <begin position="1189"/>
        <end position="1225"/>
    </location>
</feature>
<reference evidence="11" key="1">
    <citation type="submission" date="2023-11" db="UniProtKB">
        <authorList>
            <consortium name="WormBaseParasite"/>
        </authorList>
    </citation>
    <scope>IDENTIFICATION</scope>
</reference>
<dbReference type="Proteomes" id="UP000050791">
    <property type="component" value="Unassembled WGS sequence"/>
</dbReference>
<keyword evidence="3 7" id="KW-0479">Metal-binding</keyword>
<evidence type="ECO:0000256" key="1">
    <source>
        <dbReference type="ARBA" id="ARBA00004496"/>
    </source>
</evidence>
<dbReference type="SMART" id="SM00132">
    <property type="entry name" value="LIM"/>
    <property type="match status" value="1"/>
</dbReference>
<feature type="region of interest" description="Disordered" evidence="8">
    <location>
        <begin position="1359"/>
        <end position="1387"/>
    </location>
</feature>
<evidence type="ECO:0000256" key="7">
    <source>
        <dbReference type="PROSITE-ProRule" id="PRU00125"/>
    </source>
</evidence>
<dbReference type="Gene3D" id="1.10.418.10">
    <property type="entry name" value="Calponin-like domain"/>
    <property type="match status" value="1"/>
</dbReference>
<evidence type="ECO:0000256" key="8">
    <source>
        <dbReference type="SAM" id="MobiDB-lite"/>
    </source>
</evidence>
<evidence type="ECO:0000256" key="2">
    <source>
        <dbReference type="ARBA" id="ARBA00022490"/>
    </source>
</evidence>
<evidence type="ECO:0000313" key="10">
    <source>
        <dbReference type="Proteomes" id="UP000050791"/>
    </source>
</evidence>
<dbReference type="GO" id="GO:0005737">
    <property type="term" value="C:cytoplasm"/>
    <property type="evidence" value="ECO:0007669"/>
    <property type="project" value="UniProtKB-SubCell"/>
</dbReference>
<dbReference type="SUPFAM" id="SSF51905">
    <property type="entry name" value="FAD/NAD(P)-binding domain"/>
    <property type="match status" value="1"/>
</dbReference>
<comment type="subcellular location">
    <subcellularLocation>
        <location evidence="1">Cytoplasm</location>
    </subcellularLocation>
</comment>
<dbReference type="InterPro" id="IPR001781">
    <property type="entry name" value="Znf_LIM"/>
</dbReference>
<evidence type="ECO:0000259" key="9">
    <source>
        <dbReference type="PROSITE" id="PS50023"/>
    </source>
</evidence>
<evidence type="ECO:0000313" key="11">
    <source>
        <dbReference type="WBParaSite" id="SMTH1_19940.8"/>
    </source>
</evidence>
<keyword evidence="2" id="KW-0963">Cytoplasm</keyword>
<dbReference type="WBParaSite" id="SMTH1_19940.8">
    <property type="protein sequence ID" value="SMTH1_19940.8"/>
    <property type="gene ID" value="SMTH1_19940"/>
</dbReference>
<feature type="compositionally biased region" description="Polar residues" evidence="8">
    <location>
        <begin position="1198"/>
        <end position="1207"/>
    </location>
</feature>
<keyword evidence="6" id="KW-0009">Actin-binding</keyword>
<proteinExistence type="predicted"/>
<feature type="compositionally biased region" description="Basic residues" evidence="8">
    <location>
        <begin position="1208"/>
        <end position="1217"/>
    </location>
</feature>
<keyword evidence="4 7" id="KW-0862">Zinc</keyword>
<dbReference type="GO" id="GO:0046872">
    <property type="term" value="F:metal ion binding"/>
    <property type="evidence" value="ECO:0007669"/>
    <property type="project" value="UniProtKB-KW"/>
</dbReference>
<dbReference type="InterPro" id="IPR036872">
    <property type="entry name" value="CH_dom_sf"/>
</dbReference>
<evidence type="ECO:0000256" key="5">
    <source>
        <dbReference type="ARBA" id="ARBA00023038"/>
    </source>
</evidence>
<dbReference type="InterPro" id="IPR050540">
    <property type="entry name" value="F-actin_Monoox_Mical"/>
</dbReference>
<dbReference type="PANTHER" id="PTHR23167:SF54">
    <property type="entry name" value="[F-ACTIN]-MONOOXYGENASE MICAL"/>
    <property type="match status" value="1"/>
</dbReference>
<name>A0AA85AZK4_9TREM</name>